<name>A0AAE0G2V3_9CHLO</name>
<keyword evidence="2" id="KW-1185">Reference proteome</keyword>
<dbReference type="AlphaFoldDB" id="A0AAE0G2V3"/>
<evidence type="ECO:0000313" key="2">
    <source>
        <dbReference type="Proteomes" id="UP001190700"/>
    </source>
</evidence>
<gene>
    <name evidence="1" type="ORF">CYMTET_21072</name>
</gene>
<protein>
    <submittedName>
        <fullName evidence="1">Uncharacterized protein</fullName>
    </submittedName>
</protein>
<proteinExistence type="predicted"/>
<sequence>MHHRRTRRPLEGMVVARVVEAEVEVALEVVGKAEEATAVKVEMALEVVGGGQGGGIGIGGDGGGGDG</sequence>
<comment type="caution">
    <text evidence="1">The sequence shown here is derived from an EMBL/GenBank/DDBJ whole genome shotgun (WGS) entry which is preliminary data.</text>
</comment>
<dbReference type="EMBL" id="LGRX02010335">
    <property type="protein sequence ID" value="KAK3270535.1"/>
    <property type="molecule type" value="Genomic_DNA"/>
</dbReference>
<dbReference type="Proteomes" id="UP001190700">
    <property type="component" value="Unassembled WGS sequence"/>
</dbReference>
<organism evidence="1 2">
    <name type="scientific">Cymbomonas tetramitiformis</name>
    <dbReference type="NCBI Taxonomy" id="36881"/>
    <lineage>
        <taxon>Eukaryota</taxon>
        <taxon>Viridiplantae</taxon>
        <taxon>Chlorophyta</taxon>
        <taxon>Pyramimonadophyceae</taxon>
        <taxon>Pyramimonadales</taxon>
        <taxon>Pyramimonadaceae</taxon>
        <taxon>Cymbomonas</taxon>
    </lineage>
</organism>
<evidence type="ECO:0000313" key="1">
    <source>
        <dbReference type="EMBL" id="KAK3270535.1"/>
    </source>
</evidence>
<accession>A0AAE0G2V3</accession>
<reference evidence="1 2" key="1">
    <citation type="journal article" date="2015" name="Genome Biol. Evol.">
        <title>Comparative Genomics of a Bacterivorous Green Alga Reveals Evolutionary Causalities and Consequences of Phago-Mixotrophic Mode of Nutrition.</title>
        <authorList>
            <person name="Burns J.A."/>
            <person name="Paasch A."/>
            <person name="Narechania A."/>
            <person name="Kim E."/>
        </authorList>
    </citation>
    <scope>NUCLEOTIDE SEQUENCE [LARGE SCALE GENOMIC DNA]</scope>
    <source>
        <strain evidence="1 2">PLY_AMNH</strain>
    </source>
</reference>